<dbReference type="InterPro" id="IPR051313">
    <property type="entry name" value="Bact_iron-sidero_bind"/>
</dbReference>
<keyword evidence="3" id="KW-0813">Transport</keyword>
<reference evidence="8" key="1">
    <citation type="journal article" date="2019" name="Int. J. Syst. Evol. Microbiol.">
        <title>The Global Catalogue of Microorganisms (GCM) 10K type strain sequencing project: providing services to taxonomists for standard genome sequencing and annotation.</title>
        <authorList>
            <consortium name="The Broad Institute Genomics Platform"/>
            <consortium name="The Broad Institute Genome Sequencing Center for Infectious Disease"/>
            <person name="Wu L."/>
            <person name="Ma J."/>
        </authorList>
    </citation>
    <scope>NUCLEOTIDE SEQUENCE [LARGE SCALE GENOMIC DNA]</scope>
    <source>
        <strain evidence="8">KCTC 22280</strain>
    </source>
</reference>
<evidence type="ECO:0000256" key="1">
    <source>
        <dbReference type="ARBA" id="ARBA00004196"/>
    </source>
</evidence>
<evidence type="ECO:0000256" key="3">
    <source>
        <dbReference type="ARBA" id="ARBA00022448"/>
    </source>
</evidence>
<dbReference type="PRINTS" id="PR01715">
    <property type="entry name" value="FERRIBNDNGPP"/>
</dbReference>
<evidence type="ECO:0000259" key="6">
    <source>
        <dbReference type="PROSITE" id="PS50983"/>
    </source>
</evidence>
<dbReference type="PANTHER" id="PTHR30532:SF1">
    <property type="entry name" value="IRON(3+)-HYDROXAMATE-BINDING PROTEIN FHUD"/>
    <property type="match status" value="1"/>
</dbReference>
<dbReference type="InterPro" id="IPR002491">
    <property type="entry name" value="ABC_transptr_periplasmic_BD"/>
</dbReference>
<gene>
    <name evidence="7" type="ORF">GCM10007071_15940</name>
</gene>
<name>A0ABQ3AXG2_9GAMM</name>
<keyword evidence="4" id="KW-0408">Iron</keyword>
<dbReference type="PANTHER" id="PTHR30532">
    <property type="entry name" value="IRON III DICITRATE-BINDING PERIPLASMIC PROTEIN"/>
    <property type="match status" value="1"/>
</dbReference>
<accession>A0ABQ3AXG2</accession>
<feature type="domain" description="Fe/B12 periplasmic-binding" evidence="6">
    <location>
        <begin position="46"/>
        <end position="303"/>
    </location>
</feature>
<dbReference type="SUPFAM" id="SSF53807">
    <property type="entry name" value="Helical backbone' metal receptor"/>
    <property type="match status" value="1"/>
</dbReference>
<comment type="caution">
    <text evidence="7">The sequence shown here is derived from an EMBL/GenBank/DDBJ whole genome shotgun (WGS) entry which is preliminary data.</text>
</comment>
<evidence type="ECO:0000256" key="4">
    <source>
        <dbReference type="ARBA" id="ARBA00022496"/>
    </source>
</evidence>
<evidence type="ECO:0000256" key="2">
    <source>
        <dbReference type="ARBA" id="ARBA00008814"/>
    </source>
</evidence>
<keyword evidence="5" id="KW-0732">Signal</keyword>
<dbReference type="Proteomes" id="UP000601597">
    <property type="component" value="Unassembled WGS sequence"/>
</dbReference>
<dbReference type="RefSeq" id="WP_189575217.1">
    <property type="nucleotide sequence ID" value="NZ_BMXV01000003.1"/>
</dbReference>
<dbReference type="CDD" id="cd01146">
    <property type="entry name" value="FhuD"/>
    <property type="match status" value="1"/>
</dbReference>
<organism evidence="7 8">
    <name type="scientific">Marinobacter zhanjiangensis</name>
    <dbReference type="NCBI Taxonomy" id="578215"/>
    <lineage>
        <taxon>Bacteria</taxon>
        <taxon>Pseudomonadati</taxon>
        <taxon>Pseudomonadota</taxon>
        <taxon>Gammaproteobacteria</taxon>
        <taxon>Pseudomonadales</taxon>
        <taxon>Marinobacteraceae</taxon>
        <taxon>Marinobacter</taxon>
    </lineage>
</organism>
<protein>
    <submittedName>
        <fullName evidence="7">ABC transporter substrate-binding protein</fullName>
    </submittedName>
</protein>
<comment type="similarity">
    <text evidence="2">Belongs to the bacterial solute-binding protein 8 family.</text>
</comment>
<evidence type="ECO:0000313" key="8">
    <source>
        <dbReference type="Proteomes" id="UP000601597"/>
    </source>
</evidence>
<comment type="subcellular location">
    <subcellularLocation>
        <location evidence="1">Cell envelope</location>
    </subcellularLocation>
</comment>
<dbReference type="Gene3D" id="3.40.50.1980">
    <property type="entry name" value="Nitrogenase molybdenum iron protein domain"/>
    <property type="match status" value="2"/>
</dbReference>
<evidence type="ECO:0000256" key="5">
    <source>
        <dbReference type="ARBA" id="ARBA00022729"/>
    </source>
</evidence>
<dbReference type="EMBL" id="BMXV01000003">
    <property type="protein sequence ID" value="GGY69844.1"/>
    <property type="molecule type" value="Genomic_DNA"/>
</dbReference>
<dbReference type="Pfam" id="PF01497">
    <property type="entry name" value="Peripla_BP_2"/>
    <property type="match status" value="1"/>
</dbReference>
<proteinExistence type="inferred from homology"/>
<dbReference type="PROSITE" id="PS50983">
    <property type="entry name" value="FE_B12_PBP"/>
    <property type="match status" value="1"/>
</dbReference>
<evidence type="ECO:0000313" key="7">
    <source>
        <dbReference type="EMBL" id="GGY69844.1"/>
    </source>
</evidence>
<keyword evidence="4" id="KW-0406">Ion transport</keyword>
<sequence length="312" mass="34974">MSQTYLRQQTVFAASWPRLLVALPILTLLFWPCAGAAESSDSFAPRIGTVDWTLAETLLSLGVVPVGVAQTRDYQAWVGKPALPDEVVDLGLRAQPNRELIASLELDQFLLSPLYQTLEPTLSRMTRVTTLTTYRPEADLWQNLIDTTHEVARIAHRETRASKVVNEHRERIDQVRQQLPDNLPPMLVIQFIDSRHVRVYGKGSLYEMVMNRLGMDNAWTGSTNLWGYATIGIEELTAPGYLVLVDPIPIGVSDELDQNRLWQMLPAVRQQRLLRLPAVWSFGGLPSAVRFAESLGHALQTTPDTHASLKDS</sequence>
<keyword evidence="4" id="KW-0410">Iron transport</keyword>
<keyword evidence="8" id="KW-1185">Reference proteome</keyword>